<gene>
    <name evidence="2" type="ORF">CCHR01_05511</name>
</gene>
<organism evidence="2 3">
    <name type="scientific">Colletotrichum chrysophilum</name>
    <dbReference type="NCBI Taxonomy" id="1836956"/>
    <lineage>
        <taxon>Eukaryota</taxon>
        <taxon>Fungi</taxon>
        <taxon>Dikarya</taxon>
        <taxon>Ascomycota</taxon>
        <taxon>Pezizomycotina</taxon>
        <taxon>Sordariomycetes</taxon>
        <taxon>Hypocreomycetidae</taxon>
        <taxon>Glomerellales</taxon>
        <taxon>Glomerellaceae</taxon>
        <taxon>Colletotrichum</taxon>
        <taxon>Colletotrichum gloeosporioides species complex</taxon>
    </lineage>
</organism>
<keyword evidence="3" id="KW-1185">Reference proteome</keyword>
<evidence type="ECO:0000313" key="2">
    <source>
        <dbReference type="EMBL" id="KAK1851816.1"/>
    </source>
</evidence>
<comment type="caution">
    <text evidence="2">The sequence shown here is derived from an EMBL/GenBank/DDBJ whole genome shotgun (WGS) entry which is preliminary data.</text>
</comment>
<sequence>MPPWRPGVGEILNFAPGPNHEAWGERLKPSFDQTPRYLFRVYDEASSGTTNADYVSSRLADLGSLDCRHNMLDQTTKEAAIILNRHLNWNKSQQDGDNLVSWSSSLLFTLQYALYRHRKRSKGRSARNVHIIIIDTALFPKGTFIRDLEVMYCLRNKNFQLRQLYLLRTGQWGRTFSFGEYLSQGCINVSRASGVTSLKKLIDTGLFNESVCPYLGDSVHWSRLAKRVLSLREEVDSLRVEHQAWSSLEHARTFIAIAEACFGSHGANRNLAPAFAVMLLSLSRFSGFEDDSVDAFLKLYPGT</sequence>
<protein>
    <recommendedName>
        <fullName evidence="1">DUF7587 domain-containing protein</fullName>
    </recommendedName>
</protein>
<name>A0AAD9AP39_9PEZI</name>
<dbReference type="EMBL" id="JAQOWY010000088">
    <property type="protein sequence ID" value="KAK1851816.1"/>
    <property type="molecule type" value="Genomic_DNA"/>
</dbReference>
<dbReference type="Pfam" id="PF24494">
    <property type="entry name" value="DUF7587"/>
    <property type="match status" value="1"/>
</dbReference>
<feature type="domain" description="DUF7587" evidence="1">
    <location>
        <begin position="34"/>
        <end position="187"/>
    </location>
</feature>
<evidence type="ECO:0000259" key="1">
    <source>
        <dbReference type="Pfam" id="PF24494"/>
    </source>
</evidence>
<dbReference type="InterPro" id="IPR056009">
    <property type="entry name" value="DUF7587"/>
</dbReference>
<proteinExistence type="predicted"/>
<evidence type="ECO:0000313" key="3">
    <source>
        <dbReference type="Proteomes" id="UP001243330"/>
    </source>
</evidence>
<dbReference type="Proteomes" id="UP001243330">
    <property type="component" value="Unassembled WGS sequence"/>
</dbReference>
<dbReference type="AlphaFoldDB" id="A0AAD9AP39"/>
<reference evidence="2" key="1">
    <citation type="submission" date="2023-01" db="EMBL/GenBank/DDBJ databases">
        <title>Colletotrichum chrysophilum M932 genome sequence.</title>
        <authorList>
            <person name="Baroncelli R."/>
        </authorList>
    </citation>
    <scope>NUCLEOTIDE SEQUENCE</scope>
    <source>
        <strain evidence="2">M932</strain>
    </source>
</reference>
<accession>A0AAD9AP39</accession>